<reference evidence="1 2" key="1">
    <citation type="submission" date="2016-08" db="EMBL/GenBank/DDBJ databases">
        <authorList>
            <person name="Seilhamer J.J."/>
        </authorList>
    </citation>
    <scope>NUCLEOTIDE SEQUENCE [LARGE SCALE GENOMIC DNA]</scope>
    <source>
        <strain evidence="1 2">P1-7</strain>
    </source>
</reference>
<organism evidence="1 2">
    <name type="scientific">Rhizobium lusitanum</name>
    <dbReference type="NCBI Taxonomy" id="293958"/>
    <lineage>
        <taxon>Bacteria</taxon>
        <taxon>Pseudomonadati</taxon>
        <taxon>Pseudomonadota</taxon>
        <taxon>Alphaproteobacteria</taxon>
        <taxon>Hyphomicrobiales</taxon>
        <taxon>Rhizobiaceae</taxon>
        <taxon>Rhizobium/Agrobacterium group</taxon>
        <taxon>Rhizobium</taxon>
    </lineage>
</organism>
<dbReference type="EMBL" id="FMAF01000009">
    <property type="protein sequence ID" value="SCB36371.1"/>
    <property type="molecule type" value="Genomic_DNA"/>
</dbReference>
<dbReference type="OrthoDB" id="9090824at2"/>
<dbReference type="Proteomes" id="UP000199205">
    <property type="component" value="Unassembled WGS sequence"/>
</dbReference>
<dbReference type="Pfam" id="PF15428">
    <property type="entry name" value="Imm26"/>
    <property type="match status" value="1"/>
</dbReference>
<evidence type="ECO:0000313" key="1">
    <source>
        <dbReference type="EMBL" id="SCB36371.1"/>
    </source>
</evidence>
<dbReference type="RefSeq" id="WP_052212772.1">
    <property type="nucleotide sequence ID" value="NZ_FMAF01000009.1"/>
</dbReference>
<evidence type="ECO:0000313" key="2">
    <source>
        <dbReference type="Proteomes" id="UP000199205"/>
    </source>
</evidence>
<accession>A0A1C3W8Z5</accession>
<dbReference type="AlphaFoldDB" id="A0A1C3W8Z5"/>
<dbReference type="InterPro" id="IPR029278">
    <property type="entry name" value="Imm26"/>
</dbReference>
<sequence length="161" mass="18576">MGEIAMLNRKTVKIGDIFQILTSEGICYGQVTHTHPKWKFVVAIFREFFPKPPKDFTEIVAKEPQFITTFLIQDAVRQGLFQLVANVAVSEHLAAFPTFRSTNNLKGDETMWFFWAGGTQWKVHRPLTKGEKKYPRGPSLPSAPLLIEMIEKNYRVERDYI</sequence>
<evidence type="ECO:0008006" key="3">
    <source>
        <dbReference type="Google" id="ProtNLM"/>
    </source>
</evidence>
<name>A0A1C3W8Z5_9HYPH</name>
<proteinExistence type="predicted"/>
<gene>
    <name evidence="1" type="ORF">GA0061101_10957</name>
</gene>
<protein>
    <recommendedName>
        <fullName evidence="3">Immunity protein 26</fullName>
    </recommendedName>
</protein>